<reference evidence="2" key="2">
    <citation type="submission" date="2015-01" db="EMBL/GenBank/DDBJ databases">
        <title>Evolutionary Origins and Diversification of the Mycorrhizal Mutualists.</title>
        <authorList>
            <consortium name="DOE Joint Genome Institute"/>
            <consortium name="Mycorrhizal Genomics Consortium"/>
            <person name="Kohler A."/>
            <person name="Kuo A."/>
            <person name="Nagy L.G."/>
            <person name="Floudas D."/>
            <person name="Copeland A."/>
            <person name="Barry K.W."/>
            <person name="Cichocki N."/>
            <person name="Veneault-Fourrey C."/>
            <person name="LaButti K."/>
            <person name="Lindquist E.A."/>
            <person name="Lipzen A."/>
            <person name="Lundell T."/>
            <person name="Morin E."/>
            <person name="Murat C."/>
            <person name="Riley R."/>
            <person name="Ohm R."/>
            <person name="Sun H."/>
            <person name="Tunlid A."/>
            <person name="Henrissat B."/>
            <person name="Grigoriev I.V."/>
            <person name="Hibbett D.S."/>
            <person name="Martin F."/>
        </authorList>
    </citation>
    <scope>NUCLEOTIDE SEQUENCE [LARGE SCALE GENOMIC DNA]</scope>
    <source>
        <strain evidence="2">LaAM-08-1</strain>
    </source>
</reference>
<gene>
    <name evidence="1" type="ORF">K443DRAFT_441557</name>
</gene>
<proteinExistence type="predicted"/>
<dbReference type="HOGENOM" id="CLU_2812792_0_0_1"/>
<dbReference type="AlphaFoldDB" id="A0A0C9WWE9"/>
<evidence type="ECO:0000313" key="1">
    <source>
        <dbReference type="EMBL" id="KIK03965.1"/>
    </source>
</evidence>
<reference evidence="1 2" key="1">
    <citation type="submission" date="2014-04" db="EMBL/GenBank/DDBJ databases">
        <authorList>
            <consortium name="DOE Joint Genome Institute"/>
            <person name="Kuo A."/>
            <person name="Kohler A."/>
            <person name="Nagy L.G."/>
            <person name="Floudas D."/>
            <person name="Copeland A."/>
            <person name="Barry K.W."/>
            <person name="Cichocki N."/>
            <person name="Veneault-Fourrey C."/>
            <person name="LaButti K."/>
            <person name="Lindquist E.A."/>
            <person name="Lipzen A."/>
            <person name="Lundell T."/>
            <person name="Morin E."/>
            <person name="Murat C."/>
            <person name="Sun H."/>
            <person name="Tunlid A."/>
            <person name="Henrissat B."/>
            <person name="Grigoriev I.V."/>
            <person name="Hibbett D.S."/>
            <person name="Martin F."/>
            <person name="Nordberg H.P."/>
            <person name="Cantor M.N."/>
            <person name="Hua S.X."/>
        </authorList>
    </citation>
    <scope>NUCLEOTIDE SEQUENCE [LARGE SCALE GENOMIC DNA]</scope>
    <source>
        <strain evidence="1 2">LaAM-08-1</strain>
    </source>
</reference>
<keyword evidence="2" id="KW-1185">Reference proteome</keyword>
<name>A0A0C9WWE9_9AGAR</name>
<protein>
    <submittedName>
        <fullName evidence="1">Uncharacterized protein</fullName>
    </submittedName>
</protein>
<accession>A0A0C9WWE9</accession>
<dbReference type="EMBL" id="KN838574">
    <property type="protein sequence ID" value="KIK03965.1"/>
    <property type="molecule type" value="Genomic_DNA"/>
</dbReference>
<evidence type="ECO:0000313" key="2">
    <source>
        <dbReference type="Proteomes" id="UP000054477"/>
    </source>
</evidence>
<dbReference type="Proteomes" id="UP000054477">
    <property type="component" value="Unassembled WGS sequence"/>
</dbReference>
<organism evidence="1 2">
    <name type="scientific">Laccaria amethystina LaAM-08-1</name>
    <dbReference type="NCBI Taxonomy" id="1095629"/>
    <lineage>
        <taxon>Eukaryota</taxon>
        <taxon>Fungi</taxon>
        <taxon>Dikarya</taxon>
        <taxon>Basidiomycota</taxon>
        <taxon>Agaricomycotina</taxon>
        <taxon>Agaricomycetes</taxon>
        <taxon>Agaricomycetidae</taxon>
        <taxon>Agaricales</taxon>
        <taxon>Agaricineae</taxon>
        <taxon>Hydnangiaceae</taxon>
        <taxon>Laccaria</taxon>
    </lineage>
</organism>
<sequence>MEDPGNGAQRGYPVLINRVDVLKALAHYQPFVGDQDIWLSRQAQSVLLHKSPVQNPHRLLISSKSYN</sequence>